<evidence type="ECO:0000313" key="9">
    <source>
        <dbReference type="EMBL" id="CAB3367104.1"/>
    </source>
</evidence>
<organism evidence="9 10">
    <name type="scientific">Cloeon dipterum</name>
    <dbReference type="NCBI Taxonomy" id="197152"/>
    <lineage>
        <taxon>Eukaryota</taxon>
        <taxon>Metazoa</taxon>
        <taxon>Ecdysozoa</taxon>
        <taxon>Arthropoda</taxon>
        <taxon>Hexapoda</taxon>
        <taxon>Insecta</taxon>
        <taxon>Pterygota</taxon>
        <taxon>Palaeoptera</taxon>
        <taxon>Ephemeroptera</taxon>
        <taxon>Pisciforma</taxon>
        <taxon>Baetidae</taxon>
        <taxon>Cloeon</taxon>
    </lineage>
</organism>
<dbReference type="Gene3D" id="1.20.1250.20">
    <property type="entry name" value="MFS general substrate transporter like domains"/>
    <property type="match status" value="1"/>
</dbReference>
<evidence type="ECO:0000256" key="1">
    <source>
        <dbReference type="ARBA" id="ARBA00004141"/>
    </source>
</evidence>
<dbReference type="PROSITE" id="PS50850">
    <property type="entry name" value="MFS"/>
    <property type="match status" value="1"/>
</dbReference>
<dbReference type="InterPro" id="IPR036259">
    <property type="entry name" value="MFS_trans_sf"/>
</dbReference>
<feature type="transmembrane region" description="Helical" evidence="7">
    <location>
        <begin position="234"/>
        <end position="253"/>
    </location>
</feature>
<gene>
    <name evidence="9" type="ORF">CLODIP_2_CD07464</name>
</gene>
<dbReference type="AlphaFoldDB" id="A0A8S1CDN0"/>
<dbReference type="FunFam" id="1.20.1250.20:FF:000003">
    <property type="entry name" value="Solute carrier family 17 member 3"/>
    <property type="match status" value="1"/>
</dbReference>
<evidence type="ECO:0000313" key="10">
    <source>
        <dbReference type="Proteomes" id="UP000494165"/>
    </source>
</evidence>
<dbReference type="GO" id="GO:0016020">
    <property type="term" value="C:membrane"/>
    <property type="evidence" value="ECO:0007669"/>
    <property type="project" value="UniProtKB-SubCell"/>
</dbReference>
<evidence type="ECO:0000256" key="3">
    <source>
        <dbReference type="ARBA" id="ARBA00022692"/>
    </source>
</evidence>
<feature type="transmembrane region" description="Helical" evidence="7">
    <location>
        <begin position="24"/>
        <end position="52"/>
    </location>
</feature>
<dbReference type="GO" id="GO:0006820">
    <property type="term" value="P:monoatomic anion transport"/>
    <property type="evidence" value="ECO:0007669"/>
    <property type="project" value="TreeGrafter"/>
</dbReference>
<dbReference type="PANTHER" id="PTHR11662:SF457">
    <property type="entry name" value="MAJOR FACILITATOR SUPERFAMILY TRANSPORTER 3"/>
    <property type="match status" value="1"/>
</dbReference>
<evidence type="ECO:0000256" key="6">
    <source>
        <dbReference type="ARBA" id="ARBA00023136"/>
    </source>
</evidence>
<accession>A0A8S1CDN0</accession>
<feature type="transmembrane region" description="Helical" evidence="7">
    <location>
        <begin position="141"/>
        <end position="161"/>
    </location>
</feature>
<feature type="transmembrane region" description="Helical" evidence="7">
    <location>
        <begin position="289"/>
        <end position="317"/>
    </location>
</feature>
<dbReference type="InterPro" id="IPR011701">
    <property type="entry name" value="MFS"/>
</dbReference>
<keyword evidence="6 7" id="KW-0472">Membrane</keyword>
<comment type="caution">
    <text evidence="9">The sequence shown here is derived from an EMBL/GenBank/DDBJ whole genome shotgun (WGS) entry which is preliminary data.</text>
</comment>
<dbReference type="InterPro" id="IPR050382">
    <property type="entry name" value="MFS_Na/Anion_cotransporter"/>
</dbReference>
<sequence>MEAPDSSVSRSGGCRFPAWLPARYIFAVLGSIGFAIIYGLKVNLSVCIVAMINSTALMATSEHHAAVSELHNISTAAAAGPDLCMYPEDELAAGGAKGGFDDGKYVWNERIQGLVLGSYFWGYLVTQVPGGRLAEIFGGKWVMWGAVMVNALFTVLTPLAADIGYAALIGARVIEGLGAGVTFPAMHVMIAKWTPPFERSKISAIVYAGTALGTVISMPMSGLIAGWIGWASVFYIMGGLSLIWCVIWPLIIYDSPETHPLITEEERSMIVTSLAGDDPKKKHSANAAVPWRAVLTSGPFIAILVAHFCSNFGWYMLLIELPSYMKQVLRFDIQQNAGLSALPFFTMWLFGLLFSNRLDWARSQGYLTTTTARKFATSVASVIPAACLIGVCLAGCNRTGAVAFMTVGITAIAGMFSGFLANHIDISPNYAGVYSEPKETQTGSVTYNLLLVSKN</sequence>
<proteinExistence type="predicted"/>
<feature type="transmembrane region" description="Helical" evidence="7">
    <location>
        <begin position="167"/>
        <end position="190"/>
    </location>
</feature>
<evidence type="ECO:0000256" key="2">
    <source>
        <dbReference type="ARBA" id="ARBA00022448"/>
    </source>
</evidence>
<evidence type="ECO:0000259" key="8">
    <source>
        <dbReference type="PROSITE" id="PS50850"/>
    </source>
</evidence>
<name>A0A8S1CDN0_9INSE</name>
<comment type="subcellular location">
    <subcellularLocation>
        <location evidence="1">Membrane</location>
        <topology evidence="1">Multi-pass membrane protein</topology>
    </subcellularLocation>
</comment>
<dbReference type="Pfam" id="PF07690">
    <property type="entry name" value="MFS_1"/>
    <property type="match status" value="1"/>
</dbReference>
<dbReference type="PANTHER" id="PTHR11662">
    <property type="entry name" value="SOLUTE CARRIER FAMILY 17"/>
    <property type="match status" value="1"/>
</dbReference>
<feature type="transmembrane region" description="Helical" evidence="7">
    <location>
        <begin position="202"/>
        <end position="228"/>
    </location>
</feature>
<keyword evidence="2" id="KW-0813">Transport</keyword>
<dbReference type="GO" id="GO:0015293">
    <property type="term" value="F:symporter activity"/>
    <property type="evidence" value="ECO:0007669"/>
    <property type="project" value="UniProtKB-KW"/>
</dbReference>
<dbReference type="EMBL" id="CADEPI010000028">
    <property type="protein sequence ID" value="CAB3367104.1"/>
    <property type="molecule type" value="Genomic_DNA"/>
</dbReference>
<feature type="transmembrane region" description="Helical" evidence="7">
    <location>
        <begin position="402"/>
        <end position="421"/>
    </location>
</feature>
<feature type="domain" description="Major facilitator superfamily (MFS) profile" evidence="8">
    <location>
        <begin position="31"/>
        <end position="455"/>
    </location>
</feature>
<keyword evidence="4" id="KW-0769">Symport</keyword>
<dbReference type="CDD" id="cd17318">
    <property type="entry name" value="MFS_SLC17"/>
    <property type="match status" value="1"/>
</dbReference>
<evidence type="ECO:0000256" key="7">
    <source>
        <dbReference type="SAM" id="Phobius"/>
    </source>
</evidence>
<evidence type="ECO:0000256" key="4">
    <source>
        <dbReference type="ARBA" id="ARBA00022847"/>
    </source>
</evidence>
<keyword evidence="3 7" id="KW-0812">Transmembrane</keyword>
<feature type="transmembrane region" description="Helical" evidence="7">
    <location>
        <begin position="337"/>
        <end position="354"/>
    </location>
</feature>
<dbReference type="OrthoDB" id="2985014at2759"/>
<keyword evidence="5 7" id="KW-1133">Transmembrane helix</keyword>
<protein>
    <recommendedName>
        <fullName evidence="8">Major facilitator superfamily (MFS) profile domain-containing protein</fullName>
    </recommendedName>
</protein>
<feature type="transmembrane region" description="Helical" evidence="7">
    <location>
        <begin position="375"/>
        <end position="396"/>
    </location>
</feature>
<dbReference type="SUPFAM" id="SSF103473">
    <property type="entry name" value="MFS general substrate transporter"/>
    <property type="match status" value="1"/>
</dbReference>
<evidence type="ECO:0000256" key="5">
    <source>
        <dbReference type="ARBA" id="ARBA00022989"/>
    </source>
</evidence>
<keyword evidence="10" id="KW-1185">Reference proteome</keyword>
<reference evidence="9 10" key="1">
    <citation type="submission" date="2020-04" db="EMBL/GenBank/DDBJ databases">
        <authorList>
            <person name="Alioto T."/>
            <person name="Alioto T."/>
            <person name="Gomez Garrido J."/>
        </authorList>
    </citation>
    <scope>NUCLEOTIDE SEQUENCE [LARGE SCALE GENOMIC DNA]</scope>
</reference>
<dbReference type="InterPro" id="IPR020846">
    <property type="entry name" value="MFS_dom"/>
</dbReference>
<dbReference type="Proteomes" id="UP000494165">
    <property type="component" value="Unassembled WGS sequence"/>
</dbReference>